<evidence type="ECO:0000256" key="1">
    <source>
        <dbReference type="SAM" id="MobiDB-lite"/>
    </source>
</evidence>
<feature type="region of interest" description="Disordered" evidence="1">
    <location>
        <begin position="864"/>
        <end position="884"/>
    </location>
</feature>
<accession>A0A250WRR1</accession>
<evidence type="ECO:0000313" key="2">
    <source>
        <dbReference type="EMBL" id="GAX73518.1"/>
    </source>
</evidence>
<organism evidence="2 3">
    <name type="scientific">Chlamydomonas eustigma</name>
    <dbReference type="NCBI Taxonomy" id="1157962"/>
    <lineage>
        <taxon>Eukaryota</taxon>
        <taxon>Viridiplantae</taxon>
        <taxon>Chlorophyta</taxon>
        <taxon>core chlorophytes</taxon>
        <taxon>Chlorophyceae</taxon>
        <taxon>CS clade</taxon>
        <taxon>Chlamydomonadales</taxon>
        <taxon>Chlamydomonadaceae</taxon>
        <taxon>Chlamydomonas</taxon>
    </lineage>
</organism>
<reference evidence="2 3" key="1">
    <citation type="submission" date="2017-08" db="EMBL/GenBank/DDBJ databases">
        <title>Acidophilic green algal genome provides insights into adaptation to an acidic environment.</title>
        <authorList>
            <person name="Hirooka S."/>
            <person name="Hirose Y."/>
            <person name="Kanesaki Y."/>
            <person name="Higuchi S."/>
            <person name="Fujiwara T."/>
            <person name="Onuma R."/>
            <person name="Era A."/>
            <person name="Ohbayashi R."/>
            <person name="Uzuka A."/>
            <person name="Nozaki H."/>
            <person name="Yoshikawa H."/>
            <person name="Miyagishima S.Y."/>
        </authorList>
    </citation>
    <scope>NUCLEOTIDE SEQUENCE [LARGE SCALE GENOMIC DNA]</scope>
    <source>
        <strain evidence="2 3">NIES-2499</strain>
    </source>
</reference>
<feature type="region of interest" description="Disordered" evidence="1">
    <location>
        <begin position="255"/>
        <end position="314"/>
    </location>
</feature>
<feature type="compositionally biased region" description="Low complexity" evidence="1">
    <location>
        <begin position="262"/>
        <end position="273"/>
    </location>
</feature>
<proteinExistence type="predicted"/>
<dbReference type="STRING" id="1157962.A0A250WRR1"/>
<sequence>MSLSADLKRVCSSVVLHFERFLNTCSHKEDETKQLWDSLHEFKSQVNAWDQAVTLQNSLTDSGFEVPQQQATQNESEKAFGAFSYQTETNNGVNGLMKPLQIHKDDQRPSSLLSPGLNGSATDSLQMEAIEADGKVKEGTAAQLDSREGEEMAAPEPGTEGMVSAASTAPATAEGVVSAASTTPATTAQYRQLLGDMPPQQLISNMFSVMDTVQREEAQSLALILGLGPEAIRSHFQKMRSGVRLFLQKVQHKETRREALMGRGSRVGSNSGGKYRIGGYSSPASSSRVAASHDEGSDEGSEEGSGGMNSWKGLSLEDRERRRKGQLVALSSLLDPSGALVKQLKPAGPKSVILGAGGTAQTQPPPQGVDAGGLLLTQMQNTASWEVLSAMMHALLATPTYQLMRLVSSRLLDMLDQWLKDAESEGQVTFLKLVLRVVCHLPIPLPMLLTSPLQKSVLKLLKSKHASLSKAATFALKHFAAVADTQTGFSSVARVFNQNAVSTSGGTGPAGASGRFYRAEELAAGIPSSSQATQNTFQGQLKATQKPVFKPAKAAHFSTKPLTADDIRKAKEKQRLKALYMQQYQPNVGEADGVSSRQTDLTDCLQVPARSVNDASSSRDEPPKKKVAQESEHGRQKGDQASVPRSAALGADNSATDKNHRCDGEPEVPLEVIVSLRRKRELRVRAQEQAASVSQHPTIQEQVLKTLSARDEKTKALQSKRAEWLTFQAQVEEQARQYMYTMQPRCDWHSPPPWLPRQCLERVGRGEESSERASIAPQLIDQQERLKAIEEGYLNNVKELPEVMMSEAVLPETQQVLVVPWDSLDPNEHMQLNQKAWIAGVRLPGYVVEPGYLHQQLLSRNSAEHPQPALNFSSQPQKLQQQHATGRSIVEMGKGHVLLAADSGSKAMRASQPELSKAFPNPAQKLMELLSQPQRLAQMLKEQPQMLNSFLEPLSRSSDPSAQALLLQLQKYKQK</sequence>
<dbReference type="AlphaFoldDB" id="A0A250WRR1"/>
<feature type="compositionally biased region" description="Polar residues" evidence="1">
    <location>
        <begin position="870"/>
        <end position="884"/>
    </location>
</feature>
<name>A0A250WRR1_9CHLO</name>
<evidence type="ECO:0000313" key="3">
    <source>
        <dbReference type="Proteomes" id="UP000232323"/>
    </source>
</evidence>
<dbReference type="Proteomes" id="UP000232323">
    <property type="component" value="Unassembled WGS sequence"/>
</dbReference>
<protein>
    <submittedName>
        <fullName evidence="2">Uncharacterized protein</fullName>
    </submittedName>
</protein>
<feature type="compositionally biased region" description="Low complexity" evidence="1">
    <location>
        <begin position="281"/>
        <end position="290"/>
    </location>
</feature>
<gene>
    <name evidence="2" type="ORF">CEUSTIGMA_g970.t1</name>
</gene>
<feature type="region of interest" description="Disordered" evidence="1">
    <location>
        <begin position="141"/>
        <end position="163"/>
    </location>
</feature>
<keyword evidence="3" id="KW-1185">Reference proteome</keyword>
<comment type="caution">
    <text evidence="2">The sequence shown here is derived from an EMBL/GenBank/DDBJ whole genome shotgun (WGS) entry which is preliminary data.</text>
</comment>
<feature type="region of interest" description="Disordered" evidence="1">
    <location>
        <begin position="589"/>
        <end position="645"/>
    </location>
</feature>
<dbReference type="EMBL" id="BEGY01000004">
    <property type="protein sequence ID" value="GAX73518.1"/>
    <property type="molecule type" value="Genomic_DNA"/>
</dbReference>
<feature type="compositionally biased region" description="Basic and acidic residues" evidence="1">
    <location>
        <begin position="617"/>
        <end position="638"/>
    </location>
</feature>